<proteinExistence type="predicted"/>
<protein>
    <recommendedName>
        <fullName evidence="4">DUF3221 domain-containing protein</fullName>
    </recommendedName>
</protein>
<gene>
    <name evidence="2" type="ORF">EPJ74_11215</name>
</gene>
<comment type="caution">
    <text evidence="2">The sequence shown here is derived from an EMBL/GenBank/DDBJ whole genome shotgun (WGS) entry which is preliminary data.</text>
</comment>
<evidence type="ECO:0008006" key="4">
    <source>
        <dbReference type="Google" id="ProtNLM"/>
    </source>
</evidence>
<organism evidence="2 3">
    <name type="scientific">Brachyspira aalborgi</name>
    <dbReference type="NCBI Taxonomy" id="29522"/>
    <lineage>
        <taxon>Bacteria</taxon>
        <taxon>Pseudomonadati</taxon>
        <taxon>Spirochaetota</taxon>
        <taxon>Spirochaetia</taxon>
        <taxon>Brachyspirales</taxon>
        <taxon>Brachyspiraceae</taxon>
        <taxon>Brachyspira</taxon>
    </lineage>
</organism>
<evidence type="ECO:0000256" key="1">
    <source>
        <dbReference type="SAM" id="SignalP"/>
    </source>
</evidence>
<dbReference type="RefSeq" id="WP_147561907.1">
    <property type="nucleotide sequence ID" value="NZ_SAYK01000010.1"/>
</dbReference>
<evidence type="ECO:0000313" key="2">
    <source>
        <dbReference type="EMBL" id="TXJ59080.1"/>
    </source>
</evidence>
<reference evidence="2 3" key="1">
    <citation type="journal article" date="1992" name="Lakartidningen">
        <title>[Penicillin V and not amoxicillin is the first choice preparation in acute otitis].</title>
        <authorList>
            <person name="Kamme C."/>
            <person name="Lundgren K."/>
            <person name="Prellner K."/>
        </authorList>
    </citation>
    <scope>NUCLEOTIDE SEQUENCE [LARGE SCALE GENOMIC DNA]</scope>
    <source>
        <strain evidence="2 3">PC2022III</strain>
    </source>
</reference>
<dbReference type="Proteomes" id="UP000322188">
    <property type="component" value="Unassembled WGS sequence"/>
</dbReference>
<name>A0A5C8GB74_9SPIR</name>
<accession>A0A5C8GB74</accession>
<keyword evidence="1" id="KW-0732">Signal</keyword>
<feature type="chain" id="PRO_5022806062" description="DUF3221 domain-containing protein" evidence="1">
    <location>
        <begin position="22"/>
        <end position="122"/>
    </location>
</feature>
<evidence type="ECO:0000313" key="3">
    <source>
        <dbReference type="Proteomes" id="UP000322188"/>
    </source>
</evidence>
<sequence>MKKLIKPFLTIFILISLIACNNTLNKVKGKTYANEQSASIVAFKGKIAYLMMGGMEIGEVELAAKYKNKLVYVKENIDYYYVFILEGNTLYGRYMPLYQIGYIGGIKNIEIDDSFIPLKLVK</sequence>
<dbReference type="PROSITE" id="PS51257">
    <property type="entry name" value="PROKAR_LIPOPROTEIN"/>
    <property type="match status" value="1"/>
</dbReference>
<dbReference type="GeneID" id="61067899"/>
<dbReference type="EMBL" id="SAYK01000010">
    <property type="protein sequence ID" value="TXJ59080.1"/>
    <property type="molecule type" value="Genomic_DNA"/>
</dbReference>
<dbReference type="AlphaFoldDB" id="A0A5C8GB74"/>
<feature type="signal peptide" evidence="1">
    <location>
        <begin position="1"/>
        <end position="21"/>
    </location>
</feature>